<dbReference type="Pfam" id="PF05223">
    <property type="entry name" value="MecA_N"/>
    <property type="match status" value="1"/>
</dbReference>
<evidence type="ECO:0000313" key="3">
    <source>
        <dbReference type="EMBL" id="GAA3372408.1"/>
    </source>
</evidence>
<proteinExistence type="predicted"/>
<protein>
    <submittedName>
        <fullName evidence="3">Penicillin-binding transpeptidase domain-containing protein</fullName>
    </submittedName>
</protein>
<dbReference type="Gene3D" id="3.40.710.10">
    <property type="entry name" value="DD-peptidase/beta-lactamase superfamily"/>
    <property type="match status" value="1"/>
</dbReference>
<dbReference type="InterPro" id="IPR001460">
    <property type="entry name" value="PCN-bd_Tpept"/>
</dbReference>
<dbReference type="InterPro" id="IPR007887">
    <property type="entry name" value="MecA_N"/>
</dbReference>
<evidence type="ECO:0000259" key="2">
    <source>
        <dbReference type="Pfam" id="PF05223"/>
    </source>
</evidence>
<name>A0ABP6SB15_9ACTN</name>
<dbReference type="InterPro" id="IPR012338">
    <property type="entry name" value="Beta-lactam/transpept-like"/>
</dbReference>
<reference evidence="4" key="1">
    <citation type="journal article" date="2019" name="Int. J. Syst. Evol. Microbiol.">
        <title>The Global Catalogue of Microorganisms (GCM) 10K type strain sequencing project: providing services to taxonomists for standard genome sequencing and annotation.</title>
        <authorList>
            <consortium name="The Broad Institute Genomics Platform"/>
            <consortium name="The Broad Institute Genome Sequencing Center for Infectious Disease"/>
            <person name="Wu L."/>
            <person name="Ma J."/>
        </authorList>
    </citation>
    <scope>NUCLEOTIDE SEQUENCE [LARGE SCALE GENOMIC DNA]</scope>
    <source>
        <strain evidence="4">JCM 9651</strain>
    </source>
</reference>
<dbReference type="Pfam" id="PF00905">
    <property type="entry name" value="Transpeptidase"/>
    <property type="match status" value="1"/>
</dbReference>
<sequence>MRGFERTACHTRPVELQPSWGGAVMRSGAKVAIVGGVFAVVAGGIGYGAYNVVDAVTGTGTRAGSSTVKTGPPSADEVRETVKGFLDAWAAGDERAAAELTDNAAEAQPAIAGYREDAHITKATFTTGTAVGAKVPFRVTAQVTYEGRSKPWEYESELTVVRGATTGKALVDWQPTVVHPDLRKGERLMTGPASAPPVKALDRDGVELTREKYPSLGPVLDGLREKYGQSAGGESGVELVIDGGDGGAPDRSLLTLTEGKPGELRTTLDAKVQAAAERAVKRYDQASVVAIQPSTGKIRAVANNRDDGFNAAMQGTLAPGSTMKIVTAAMLMEKGLVAADKPAECPPEAIWGGRAFTNLKGFSLPEGTTFARSFAKSCNTAFIKLIDDTKDESALSKEATEVFGIGLDWKTGIASFDGRVPETTGADAAAAYIGQGQVQMNPLNIASITATAKSGVFKQPILVSAELDDRPIARAARRLPDSVARQLRDMMRLTATSGTGATAMAGLGGDKGAKTGSAEVDGKAASDSWFTGFRDDLAAAAVVQSGGHGGDAAGPVVATVLGAG</sequence>
<evidence type="ECO:0000259" key="1">
    <source>
        <dbReference type="Pfam" id="PF00905"/>
    </source>
</evidence>
<dbReference type="PANTHER" id="PTHR30627">
    <property type="entry name" value="PEPTIDOGLYCAN D,D-TRANSPEPTIDASE"/>
    <property type="match status" value="1"/>
</dbReference>
<dbReference type="SUPFAM" id="SSF56601">
    <property type="entry name" value="beta-lactamase/transpeptidase-like"/>
    <property type="match status" value="1"/>
</dbReference>
<dbReference type="PANTHER" id="PTHR30627:SF24">
    <property type="entry name" value="PENICILLIN-BINDING PROTEIN 4B"/>
    <property type="match status" value="1"/>
</dbReference>
<accession>A0ABP6SB15</accession>
<feature type="domain" description="NTF2-like N-terminal transpeptidase" evidence="2">
    <location>
        <begin position="80"/>
        <end position="185"/>
    </location>
</feature>
<dbReference type="Proteomes" id="UP001499990">
    <property type="component" value="Unassembled WGS sequence"/>
</dbReference>
<dbReference type="InterPro" id="IPR050515">
    <property type="entry name" value="Beta-lactam/transpept"/>
</dbReference>
<organism evidence="3 4">
    <name type="scientific">Streptomyces sannanensis</name>
    <dbReference type="NCBI Taxonomy" id="285536"/>
    <lineage>
        <taxon>Bacteria</taxon>
        <taxon>Bacillati</taxon>
        <taxon>Actinomycetota</taxon>
        <taxon>Actinomycetes</taxon>
        <taxon>Kitasatosporales</taxon>
        <taxon>Streptomycetaceae</taxon>
        <taxon>Streptomyces</taxon>
    </lineage>
</organism>
<keyword evidence="4" id="KW-1185">Reference proteome</keyword>
<gene>
    <name evidence="3" type="ORF">GCM10020367_27210</name>
</gene>
<feature type="domain" description="Penicillin-binding protein transpeptidase" evidence="1">
    <location>
        <begin position="287"/>
        <end position="561"/>
    </location>
</feature>
<comment type="caution">
    <text evidence="3">The sequence shown here is derived from an EMBL/GenBank/DDBJ whole genome shotgun (WGS) entry which is preliminary data.</text>
</comment>
<evidence type="ECO:0000313" key="4">
    <source>
        <dbReference type="Proteomes" id="UP001499990"/>
    </source>
</evidence>
<dbReference type="EMBL" id="BAAAYL010000001">
    <property type="protein sequence ID" value="GAA3372408.1"/>
    <property type="molecule type" value="Genomic_DNA"/>
</dbReference>